<keyword evidence="2" id="KW-0812">Transmembrane</keyword>
<keyword evidence="2" id="KW-1133">Transmembrane helix</keyword>
<organism evidence="3 4">
    <name type="scientific">Cercophora newfieldiana</name>
    <dbReference type="NCBI Taxonomy" id="92897"/>
    <lineage>
        <taxon>Eukaryota</taxon>
        <taxon>Fungi</taxon>
        <taxon>Dikarya</taxon>
        <taxon>Ascomycota</taxon>
        <taxon>Pezizomycotina</taxon>
        <taxon>Sordariomycetes</taxon>
        <taxon>Sordariomycetidae</taxon>
        <taxon>Sordariales</taxon>
        <taxon>Lasiosphaeriaceae</taxon>
        <taxon>Cercophora</taxon>
    </lineage>
</organism>
<evidence type="ECO:0000256" key="2">
    <source>
        <dbReference type="SAM" id="Phobius"/>
    </source>
</evidence>
<keyword evidence="2" id="KW-0472">Membrane</keyword>
<feature type="transmembrane region" description="Helical" evidence="2">
    <location>
        <begin position="278"/>
        <end position="299"/>
    </location>
</feature>
<accession>A0AA39Y637</accession>
<reference evidence="3" key="1">
    <citation type="submission" date="2023-06" db="EMBL/GenBank/DDBJ databases">
        <title>Genome-scale phylogeny and comparative genomics of the fungal order Sordariales.</title>
        <authorList>
            <consortium name="Lawrence Berkeley National Laboratory"/>
            <person name="Hensen N."/>
            <person name="Bonometti L."/>
            <person name="Westerberg I."/>
            <person name="Brannstrom I.O."/>
            <person name="Guillou S."/>
            <person name="Cros-Aarteil S."/>
            <person name="Calhoun S."/>
            <person name="Haridas S."/>
            <person name="Kuo A."/>
            <person name="Mondo S."/>
            <person name="Pangilinan J."/>
            <person name="Riley R."/>
            <person name="Labutti K."/>
            <person name="Andreopoulos B."/>
            <person name="Lipzen A."/>
            <person name="Chen C."/>
            <person name="Yanf M."/>
            <person name="Daum C."/>
            <person name="Ng V."/>
            <person name="Clum A."/>
            <person name="Steindorff A."/>
            <person name="Ohm R."/>
            <person name="Martin F."/>
            <person name="Silar P."/>
            <person name="Natvig D."/>
            <person name="Lalanne C."/>
            <person name="Gautier V."/>
            <person name="Ament-Velasquez S.L."/>
            <person name="Kruys A."/>
            <person name="Hutchinson M.I."/>
            <person name="Powell A.J."/>
            <person name="Barry K."/>
            <person name="Miller A.N."/>
            <person name="Grigoriev I.V."/>
            <person name="Debuchy R."/>
            <person name="Gladieux P."/>
            <person name="Thoren M.H."/>
            <person name="Johannesson H."/>
        </authorList>
    </citation>
    <scope>NUCLEOTIDE SEQUENCE</scope>
    <source>
        <strain evidence="3">SMH2532-1</strain>
    </source>
</reference>
<dbReference type="EMBL" id="JAULSV010000004">
    <property type="protein sequence ID" value="KAK0645731.1"/>
    <property type="molecule type" value="Genomic_DNA"/>
</dbReference>
<feature type="region of interest" description="Disordered" evidence="1">
    <location>
        <begin position="227"/>
        <end position="264"/>
    </location>
</feature>
<feature type="compositionally biased region" description="Basic residues" evidence="1">
    <location>
        <begin position="240"/>
        <end position="257"/>
    </location>
</feature>
<comment type="caution">
    <text evidence="3">The sequence shown here is derived from an EMBL/GenBank/DDBJ whole genome shotgun (WGS) entry which is preliminary data.</text>
</comment>
<evidence type="ECO:0000313" key="3">
    <source>
        <dbReference type="EMBL" id="KAK0645731.1"/>
    </source>
</evidence>
<feature type="compositionally biased region" description="Polar residues" evidence="1">
    <location>
        <begin position="227"/>
        <end position="238"/>
    </location>
</feature>
<protein>
    <submittedName>
        <fullName evidence="3">Uncharacterized protein</fullName>
    </submittedName>
</protein>
<name>A0AA39Y637_9PEZI</name>
<evidence type="ECO:0000256" key="1">
    <source>
        <dbReference type="SAM" id="MobiDB-lite"/>
    </source>
</evidence>
<evidence type="ECO:0000313" key="4">
    <source>
        <dbReference type="Proteomes" id="UP001174936"/>
    </source>
</evidence>
<gene>
    <name evidence="3" type="ORF">B0T16DRAFT_145812</name>
</gene>
<dbReference type="AlphaFoldDB" id="A0AA39Y637"/>
<sequence length="308" mass="34651">MAIDGPRLFQGDPDSDTASNITYRLGRITKCIVSKDQDIWEDPKLAWLLYFNMGDSVESDPDMDAATVCQHIDSGAGDQLFQEYRAEEDNRKHYGAYSRHETIVLGAMMMRVGAKIKKEDLAHLRRLSVRSDNVMGPEEVAEFQAAIDNYQAGTPRTFGGPSCDTCGKTTLDTDGKKLSECKRCMSGYWTGGWSCSKVRGSISPYFGQLPLTFFFCHRPASRLTGTCTSGRLGPTTSTSRNRKPRKPGRRRGRRQERSRKQAREATERCSRTLLEGEVFRRLTIGVDLILVFFVIVVVVRATMYRSTD</sequence>
<dbReference type="Proteomes" id="UP001174936">
    <property type="component" value="Unassembled WGS sequence"/>
</dbReference>
<proteinExistence type="predicted"/>
<keyword evidence="4" id="KW-1185">Reference proteome</keyword>